<feature type="coiled-coil region" evidence="1">
    <location>
        <begin position="124"/>
        <end position="151"/>
    </location>
</feature>
<keyword evidence="2" id="KW-0472">Membrane</keyword>
<organism evidence="3">
    <name type="scientific">groundwater metagenome</name>
    <dbReference type="NCBI Taxonomy" id="717931"/>
    <lineage>
        <taxon>unclassified sequences</taxon>
        <taxon>metagenomes</taxon>
        <taxon>ecological metagenomes</taxon>
    </lineage>
</organism>
<evidence type="ECO:0008006" key="4">
    <source>
        <dbReference type="Google" id="ProtNLM"/>
    </source>
</evidence>
<proteinExistence type="predicted"/>
<accession>A0A098E7X8</accession>
<dbReference type="AlphaFoldDB" id="A0A098E7X8"/>
<evidence type="ECO:0000256" key="1">
    <source>
        <dbReference type="SAM" id="Coils"/>
    </source>
</evidence>
<dbReference type="SUPFAM" id="SSF50494">
    <property type="entry name" value="Trypsin-like serine proteases"/>
    <property type="match status" value="1"/>
</dbReference>
<feature type="transmembrane region" description="Helical" evidence="2">
    <location>
        <begin position="28"/>
        <end position="49"/>
    </location>
</feature>
<sequence>MIYEFKLFRNMSNKKYHHAYEKERLKGFWQITIAGIILALLVGAVFVVVNAQGEDNNAKLVKEPDIKVASADNATNDNDCIKENLLVYEDGKWVEKEIIYPWSNCFDLKNSEKFDGFAYENAEKLNVEELKKEAKEKLLSLEINKMKEQERILNISALIKRIKETNNFIEGMNKKEIFRFVFREVVVEDVAKKIENLGSYGGLAINEDEGLVFVYLSNKKDKEKVKEILKPHVHKGANVVFLKGKYTEKQLLEQKRNIREINISNVATLTASLSLNGIIIGLREINNETLNDIFTYLNIMKIPVNNIYIEKATDCEEFSRNAKYRPLFGGIKITLGNGACTQGFVARRSGESGVITAGHCGYTNVNVYQPESPEYIGKVSINSFSNNPSYVYADVAWIPTILEICSKMYENYEVIGKIDSGGWIGEQVCKGGITTGETCGQVVERHKDCLPSGSGVWRYDQTIASFYICPGDSGAAVYKKYESCGEIKVNICGVAWGTCPQWSGSGYAGAYSSISNVQKYTGSLSVSDIGWCI</sequence>
<keyword evidence="1" id="KW-0175">Coiled coil</keyword>
<dbReference type="InterPro" id="IPR009003">
    <property type="entry name" value="Peptidase_S1_PA"/>
</dbReference>
<reference evidence="3" key="1">
    <citation type="submission" date="2014-09" db="EMBL/GenBank/DDBJ databases">
        <authorList>
            <person name="Probst J Alexander"/>
        </authorList>
    </citation>
    <scope>NUCLEOTIDE SEQUENCE</scope>
</reference>
<name>A0A098E7X8_9ZZZZ</name>
<keyword evidence="2" id="KW-0812">Transmembrane</keyword>
<gene>
    <name evidence="3" type="ORF">MSIBF_A1540019</name>
</gene>
<evidence type="ECO:0000313" key="3">
    <source>
        <dbReference type="EMBL" id="CEG11621.1"/>
    </source>
</evidence>
<dbReference type="CDD" id="cd21112">
    <property type="entry name" value="alphaLP-like"/>
    <property type="match status" value="1"/>
</dbReference>
<dbReference type="EMBL" id="CCXY01000062">
    <property type="protein sequence ID" value="CEG11621.1"/>
    <property type="molecule type" value="Genomic_DNA"/>
</dbReference>
<evidence type="ECO:0000256" key="2">
    <source>
        <dbReference type="SAM" id="Phobius"/>
    </source>
</evidence>
<protein>
    <recommendedName>
        <fullName evidence="4">Peptidase S1 domain-containing protein</fullName>
    </recommendedName>
</protein>
<dbReference type="InterPro" id="IPR043504">
    <property type="entry name" value="Peptidase_S1_PA_chymotrypsin"/>
</dbReference>
<dbReference type="Gene3D" id="2.40.10.10">
    <property type="entry name" value="Trypsin-like serine proteases"/>
    <property type="match status" value="2"/>
</dbReference>
<keyword evidence="2" id="KW-1133">Transmembrane helix</keyword>